<feature type="domain" description="Peptidase M60" evidence="1">
    <location>
        <begin position="110"/>
        <end position="221"/>
    </location>
</feature>
<evidence type="ECO:0000313" key="3">
    <source>
        <dbReference type="Proteomes" id="UP000472272"/>
    </source>
</evidence>
<dbReference type="InterPro" id="IPR051244">
    <property type="entry name" value="TCAF"/>
</dbReference>
<protein>
    <recommendedName>
        <fullName evidence="1">Peptidase M60 domain-containing protein</fullName>
    </recommendedName>
</protein>
<proteinExistence type="predicted"/>
<dbReference type="Proteomes" id="UP000472272">
    <property type="component" value="Chromosome 10"/>
</dbReference>
<dbReference type="GO" id="GO:0044325">
    <property type="term" value="F:transmembrane transporter binding"/>
    <property type="evidence" value="ECO:0007669"/>
    <property type="project" value="TreeGrafter"/>
</dbReference>
<reference evidence="2" key="3">
    <citation type="submission" date="2025-09" db="UniProtKB">
        <authorList>
            <consortium name="Ensembl"/>
        </authorList>
    </citation>
    <scope>IDENTIFICATION</scope>
</reference>
<accession>A0A670JAR1</accession>
<dbReference type="Ensembl" id="ENSPMRT00000021541.1">
    <property type="protein sequence ID" value="ENSPMRP00000020287.1"/>
    <property type="gene ID" value="ENSPMRG00000013207.1"/>
</dbReference>
<dbReference type="Pfam" id="PF13402">
    <property type="entry name" value="Peptidase_M60"/>
    <property type="match status" value="1"/>
</dbReference>
<dbReference type="GeneTree" id="ENSGT00390000017365"/>
<evidence type="ECO:0000259" key="1">
    <source>
        <dbReference type="Pfam" id="PF13402"/>
    </source>
</evidence>
<keyword evidence="3" id="KW-1185">Reference proteome</keyword>
<dbReference type="GO" id="GO:0090314">
    <property type="term" value="P:positive regulation of protein targeting to membrane"/>
    <property type="evidence" value="ECO:0007669"/>
    <property type="project" value="TreeGrafter"/>
</dbReference>
<dbReference type="PANTHER" id="PTHR15730">
    <property type="entry name" value="EXPERIMENTAL AUTOIMMUNE PROSTATITIS ANTIGEN 2-RELATED"/>
    <property type="match status" value="1"/>
</dbReference>
<sequence length="252" mass="28587">MHFPLSLIPCPPVPSALKQPADQGRRWETCISPSPSSRALLSRHTQGASGSAEMLGTRHFPLSLIPCPPVPGAQPHSMAPVHCIHPITRTGIFPYFLGAKKCVLWSKNYGKWSFLPHTDKATCNLWPVYVNEMVLNIPRERSHPELNPSGAQLKDFTRWTALEPYLQLQEAFGWDPYIRIFAEYQKITSISNDNTFKMNQWAIRFSAEVKKDLGPFFKAWGWPITDELIQELARSFGPWLAQNRPLATQIPL</sequence>
<dbReference type="Gene3D" id="1.10.390.30">
    <property type="entry name" value="Peptidase M60, enhancin-like domain 3"/>
    <property type="match status" value="1"/>
</dbReference>
<dbReference type="GO" id="GO:0005886">
    <property type="term" value="C:plasma membrane"/>
    <property type="evidence" value="ECO:0007669"/>
    <property type="project" value="TreeGrafter"/>
</dbReference>
<dbReference type="AlphaFoldDB" id="A0A670JAR1"/>
<name>A0A670JAR1_PODMU</name>
<dbReference type="PANTHER" id="PTHR15730:SF5">
    <property type="entry name" value="SI:CH211-210B2.2-RELATED"/>
    <property type="match status" value="1"/>
</dbReference>
<evidence type="ECO:0000313" key="2">
    <source>
        <dbReference type="Ensembl" id="ENSPMRP00000020287.1"/>
    </source>
</evidence>
<reference evidence="2" key="2">
    <citation type="submission" date="2025-08" db="UniProtKB">
        <authorList>
            <consortium name="Ensembl"/>
        </authorList>
    </citation>
    <scope>IDENTIFICATION</scope>
</reference>
<reference evidence="2 3" key="1">
    <citation type="journal article" date="2019" name="Proc. Natl. Acad. Sci. U.S.A.">
        <title>Regulatory changes in pterin and carotenoid genes underlie balanced color polymorphisms in the wall lizard.</title>
        <authorList>
            <person name="Andrade P."/>
            <person name="Pinho C."/>
            <person name="Perez I de Lanuza G."/>
            <person name="Afonso S."/>
            <person name="Brejcha J."/>
            <person name="Rubin C.J."/>
            <person name="Wallerman O."/>
            <person name="Pereira P."/>
            <person name="Sabatino S.J."/>
            <person name="Bellati A."/>
            <person name="Pellitteri-Rosa D."/>
            <person name="Bosakova Z."/>
            <person name="Bunikis I."/>
            <person name="Carretero M.A."/>
            <person name="Feiner N."/>
            <person name="Marsik P."/>
            <person name="Pauperio F."/>
            <person name="Salvi D."/>
            <person name="Soler L."/>
            <person name="While G.M."/>
            <person name="Uller T."/>
            <person name="Font E."/>
            <person name="Andersson L."/>
            <person name="Carneiro M."/>
        </authorList>
    </citation>
    <scope>NUCLEOTIDE SEQUENCE</scope>
</reference>
<dbReference type="InterPro" id="IPR042279">
    <property type="entry name" value="Pep_M60_3"/>
</dbReference>
<organism evidence="2 3">
    <name type="scientific">Podarcis muralis</name>
    <name type="common">Wall lizard</name>
    <name type="synonym">Lacerta muralis</name>
    <dbReference type="NCBI Taxonomy" id="64176"/>
    <lineage>
        <taxon>Eukaryota</taxon>
        <taxon>Metazoa</taxon>
        <taxon>Chordata</taxon>
        <taxon>Craniata</taxon>
        <taxon>Vertebrata</taxon>
        <taxon>Euteleostomi</taxon>
        <taxon>Lepidosauria</taxon>
        <taxon>Squamata</taxon>
        <taxon>Bifurcata</taxon>
        <taxon>Unidentata</taxon>
        <taxon>Episquamata</taxon>
        <taxon>Laterata</taxon>
        <taxon>Lacertibaenia</taxon>
        <taxon>Lacertidae</taxon>
        <taxon>Podarcis</taxon>
    </lineage>
</organism>
<dbReference type="InterPro" id="IPR031161">
    <property type="entry name" value="Peptidase_M60_dom"/>
</dbReference>